<evidence type="ECO:0000313" key="3">
    <source>
        <dbReference type="Proteomes" id="UP001596298"/>
    </source>
</evidence>
<gene>
    <name evidence="2" type="ORF">ACFQDH_01170</name>
</gene>
<dbReference type="SUPFAM" id="SSF53850">
    <property type="entry name" value="Periplasmic binding protein-like II"/>
    <property type="match status" value="1"/>
</dbReference>
<feature type="compositionally biased region" description="Low complexity" evidence="1">
    <location>
        <begin position="60"/>
        <end position="69"/>
    </location>
</feature>
<dbReference type="EMBL" id="JBHSWH010000001">
    <property type="protein sequence ID" value="MFC6703917.1"/>
    <property type="molecule type" value="Genomic_DNA"/>
</dbReference>
<organism evidence="2 3">
    <name type="scientific">Flexivirga alba</name>
    <dbReference type="NCBI Taxonomy" id="702742"/>
    <lineage>
        <taxon>Bacteria</taxon>
        <taxon>Bacillati</taxon>
        <taxon>Actinomycetota</taxon>
        <taxon>Actinomycetes</taxon>
        <taxon>Micrococcales</taxon>
        <taxon>Dermacoccaceae</taxon>
        <taxon>Flexivirga</taxon>
    </lineage>
</organism>
<sequence length="468" mass="50347">MVESRSTHSTPDSGAQGIARRLGLGAPVTRRRALTGAAAIAGAGFLSACGTKGSGGGSSSTGTSSAGGSQKPVGGNSVSFGSNYSDPAPKQAFASLISAAEKNTGVKVSINSVDHNTFQNNINSYLQGTPNDLFTWFAGYRLQTFASKGLITQIDDVWDKIGSGFPDAIKALSKGADGHYYLVPIYNYPWVVFQNMTVFNKHGYEVPKNWDALITLCKKIKGDGLIPFAFGQKDGWPALGTFDILNLRINGYDFHMQLCQHKVPWTDSRLTAVFDHWRELMPYCQTGATGRIWQDAAKTLETGKAAMMFQGTNQVAAQYVADKADLKALDFFVYPEINAQWGQDYMDAPADGFCISAKAKNVTASKKLLEYIGTGEAEASYLKYDQWDVAVASGATVPSYNAIQKKSVEVIGKCKSVAQFLDRDSDGGFADNTVAAAFDQFINNPTAGEAQSIMKSLEAQAKTVFKTS</sequence>
<dbReference type="PANTHER" id="PTHR43649">
    <property type="entry name" value="ARABINOSE-BINDING PROTEIN-RELATED"/>
    <property type="match status" value="1"/>
</dbReference>
<evidence type="ECO:0000313" key="2">
    <source>
        <dbReference type="EMBL" id="MFC6703917.1"/>
    </source>
</evidence>
<comment type="caution">
    <text evidence="2">The sequence shown here is derived from an EMBL/GenBank/DDBJ whole genome shotgun (WGS) entry which is preliminary data.</text>
</comment>
<evidence type="ECO:0000256" key="1">
    <source>
        <dbReference type="SAM" id="MobiDB-lite"/>
    </source>
</evidence>
<dbReference type="RefSeq" id="WP_382397691.1">
    <property type="nucleotide sequence ID" value="NZ_JBHSWH010000001.1"/>
</dbReference>
<dbReference type="Pfam" id="PF01547">
    <property type="entry name" value="SBP_bac_1"/>
    <property type="match status" value="1"/>
</dbReference>
<protein>
    <submittedName>
        <fullName evidence="2">ABC transporter substrate-binding protein</fullName>
    </submittedName>
</protein>
<accession>A0ABW2AAZ4</accession>
<proteinExistence type="predicted"/>
<reference evidence="3" key="1">
    <citation type="journal article" date="2019" name="Int. J. Syst. Evol. Microbiol.">
        <title>The Global Catalogue of Microorganisms (GCM) 10K type strain sequencing project: providing services to taxonomists for standard genome sequencing and annotation.</title>
        <authorList>
            <consortium name="The Broad Institute Genomics Platform"/>
            <consortium name="The Broad Institute Genome Sequencing Center for Infectious Disease"/>
            <person name="Wu L."/>
            <person name="Ma J."/>
        </authorList>
    </citation>
    <scope>NUCLEOTIDE SEQUENCE [LARGE SCALE GENOMIC DNA]</scope>
    <source>
        <strain evidence="3">CCUG 58127</strain>
    </source>
</reference>
<keyword evidence="3" id="KW-1185">Reference proteome</keyword>
<dbReference type="InterPro" id="IPR050490">
    <property type="entry name" value="Bact_solute-bd_prot1"/>
</dbReference>
<feature type="region of interest" description="Disordered" evidence="1">
    <location>
        <begin position="56"/>
        <end position="81"/>
    </location>
</feature>
<name>A0ABW2AAZ4_9MICO</name>
<dbReference type="Gene3D" id="3.40.190.10">
    <property type="entry name" value="Periplasmic binding protein-like II"/>
    <property type="match status" value="2"/>
</dbReference>
<dbReference type="InterPro" id="IPR006059">
    <property type="entry name" value="SBP"/>
</dbReference>
<dbReference type="Proteomes" id="UP001596298">
    <property type="component" value="Unassembled WGS sequence"/>
</dbReference>